<keyword evidence="2" id="KW-1185">Reference proteome</keyword>
<sequence>MADLGHSYCFLTIGIVLITHEVRTRGCGVGRSGGRDPDLKASESVLRCNSHSASLSKAHWDTCGLDKLHRVPG</sequence>
<name>A0ABR4G3X3_9EURO</name>
<comment type="caution">
    <text evidence="1">The sequence shown here is derived from an EMBL/GenBank/DDBJ whole genome shotgun (WGS) entry which is preliminary data.</text>
</comment>
<dbReference type="EMBL" id="JBFTWV010000053">
    <property type="protein sequence ID" value="KAL2793732.1"/>
    <property type="molecule type" value="Genomic_DNA"/>
</dbReference>
<reference evidence="1 2" key="1">
    <citation type="submission" date="2024-07" db="EMBL/GenBank/DDBJ databases">
        <title>Section-level genome sequencing and comparative genomics of Aspergillus sections Usti and Cavernicolus.</title>
        <authorList>
            <consortium name="Lawrence Berkeley National Laboratory"/>
            <person name="Nybo J.L."/>
            <person name="Vesth T.C."/>
            <person name="Theobald S."/>
            <person name="Frisvad J.C."/>
            <person name="Larsen T.O."/>
            <person name="Kjaerboelling I."/>
            <person name="Rothschild-Mancinelli K."/>
            <person name="Lyhne E.K."/>
            <person name="Kogle M.E."/>
            <person name="Barry K."/>
            <person name="Clum A."/>
            <person name="Na H."/>
            <person name="Ledsgaard L."/>
            <person name="Lin J."/>
            <person name="Lipzen A."/>
            <person name="Kuo A."/>
            <person name="Riley R."/>
            <person name="Mondo S."/>
            <person name="Labutti K."/>
            <person name="Haridas S."/>
            <person name="Pangalinan J."/>
            <person name="Salamov A.A."/>
            <person name="Simmons B.A."/>
            <person name="Magnuson J.K."/>
            <person name="Chen J."/>
            <person name="Drula E."/>
            <person name="Henrissat B."/>
            <person name="Wiebenga A."/>
            <person name="Lubbers R.J."/>
            <person name="Gomes A.C."/>
            <person name="Makela M.R."/>
            <person name="Stajich J."/>
            <person name="Grigoriev I.V."/>
            <person name="Mortensen U.H."/>
            <person name="De Vries R.P."/>
            <person name="Baker S.E."/>
            <person name="Andersen M.R."/>
        </authorList>
    </citation>
    <scope>NUCLEOTIDE SEQUENCE [LARGE SCALE GENOMIC DNA]</scope>
    <source>
        <strain evidence="1 2">CBS 209.92</strain>
    </source>
</reference>
<evidence type="ECO:0008006" key="3">
    <source>
        <dbReference type="Google" id="ProtNLM"/>
    </source>
</evidence>
<evidence type="ECO:0000313" key="1">
    <source>
        <dbReference type="EMBL" id="KAL2793732.1"/>
    </source>
</evidence>
<protein>
    <recommendedName>
        <fullName evidence="3">Secreted protein</fullName>
    </recommendedName>
</protein>
<dbReference type="Proteomes" id="UP001610563">
    <property type="component" value="Unassembled WGS sequence"/>
</dbReference>
<accession>A0ABR4G3X3</accession>
<organism evidence="1 2">
    <name type="scientific">Aspergillus keveii</name>
    <dbReference type="NCBI Taxonomy" id="714993"/>
    <lineage>
        <taxon>Eukaryota</taxon>
        <taxon>Fungi</taxon>
        <taxon>Dikarya</taxon>
        <taxon>Ascomycota</taxon>
        <taxon>Pezizomycotina</taxon>
        <taxon>Eurotiomycetes</taxon>
        <taxon>Eurotiomycetidae</taxon>
        <taxon>Eurotiales</taxon>
        <taxon>Aspergillaceae</taxon>
        <taxon>Aspergillus</taxon>
        <taxon>Aspergillus subgen. Nidulantes</taxon>
    </lineage>
</organism>
<proteinExistence type="predicted"/>
<evidence type="ECO:0000313" key="2">
    <source>
        <dbReference type="Proteomes" id="UP001610563"/>
    </source>
</evidence>
<gene>
    <name evidence="1" type="ORF">BJX66DRAFT_305332</name>
</gene>